<proteinExistence type="predicted"/>
<feature type="compositionally biased region" description="Polar residues" evidence="1">
    <location>
        <begin position="788"/>
        <end position="798"/>
    </location>
</feature>
<dbReference type="EMBL" id="SEKV01000325">
    <property type="protein sequence ID" value="TFY59013.1"/>
    <property type="molecule type" value="Genomic_DNA"/>
</dbReference>
<feature type="region of interest" description="Disordered" evidence="1">
    <location>
        <begin position="722"/>
        <end position="754"/>
    </location>
</feature>
<name>A0A4Y9YB98_9APHY</name>
<dbReference type="STRING" id="34475.A0A4Y9YB98"/>
<comment type="caution">
    <text evidence="2">The sequence shown here is derived from an EMBL/GenBank/DDBJ whole genome shotgun (WGS) entry which is preliminary data.</text>
</comment>
<dbReference type="AlphaFoldDB" id="A0A4Y9YB98"/>
<dbReference type="Proteomes" id="UP000298390">
    <property type="component" value="Unassembled WGS sequence"/>
</dbReference>
<feature type="region of interest" description="Disordered" evidence="1">
    <location>
        <begin position="781"/>
        <end position="809"/>
    </location>
</feature>
<evidence type="ECO:0000313" key="2">
    <source>
        <dbReference type="EMBL" id="TFY59013.1"/>
    </source>
</evidence>
<reference evidence="2 3" key="1">
    <citation type="submission" date="2019-01" db="EMBL/GenBank/DDBJ databases">
        <title>Genome sequencing of the rare red list fungi Fomitopsis rosea.</title>
        <authorList>
            <person name="Buettner E."/>
            <person name="Kellner H."/>
        </authorList>
    </citation>
    <scope>NUCLEOTIDE SEQUENCE [LARGE SCALE GENOMIC DNA]</scope>
    <source>
        <strain evidence="2 3">DSM 105464</strain>
    </source>
</reference>
<evidence type="ECO:0000313" key="3">
    <source>
        <dbReference type="Proteomes" id="UP000298390"/>
    </source>
</evidence>
<accession>A0A4Y9YB98</accession>
<organism evidence="2 3">
    <name type="scientific">Rhodofomes roseus</name>
    <dbReference type="NCBI Taxonomy" id="34475"/>
    <lineage>
        <taxon>Eukaryota</taxon>
        <taxon>Fungi</taxon>
        <taxon>Dikarya</taxon>
        <taxon>Basidiomycota</taxon>
        <taxon>Agaricomycotina</taxon>
        <taxon>Agaricomycetes</taxon>
        <taxon>Polyporales</taxon>
        <taxon>Rhodofomes</taxon>
    </lineage>
</organism>
<evidence type="ECO:0000256" key="1">
    <source>
        <dbReference type="SAM" id="MobiDB-lite"/>
    </source>
</evidence>
<protein>
    <submittedName>
        <fullName evidence="2">Uncharacterized protein</fullName>
    </submittedName>
</protein>
<feature type="compositionally biased region" description="Acidic residues" evidence="1">
    <location>
        <begin position="729"/>
        <end position="741"/>
    </location>
</feature>
<gene>
    <name evidence="2" type="ORF">EVJ58_g6043</name>
</gene>
<dbReference type="SUPFAM" id="SSF53098">
    <property type="entry name" value="Ribonuclease H-like"/>
    <property type="match status" value="1"/>
</dbReference>
<dbReference type="InterPro" id="IPR012337">
    <property type="entry name" value="RNaseH-like_sf"/>
</dbReference>
<sequence length="809" mass="90657">MSLPGQSPYVVRFYRLLELLRHERDLEPRLLPHDLTAWLAWAHGSRWLLCMLFESRSIAVASGDISLPSIRQTPSVHALIVYLDTIFATLPSEHALSLPEPYPIIAWSPNRVLTEQSIAEEGAPLPANSYHNSPLALSNQRASSVGWDVITDQLEALSDAQCSTTDALDQLDGGLATLSAAVQVFATSRGSMALNPRPMGFTRSVADAAADQEAGGSGWNGDGGNTVGHAHSGIVPNVIDSLEWKELMGILNPLYSPTPANKFTQKLIPEEAAYMRSEQLKELQTQNNITVTFDGNNSHCDSIYFVHATTPERTHYFIDGHVGTDDHHTVDWVKGKVEENLMADITKLTEFAMPLKHMKKILMHFSKSTYGRAKLWEEDANGDSLLALKKIGKTRFGSTWSSTQSLKPCMSRIHTLVREKEIKFLQKPLQSLFMSATLVEDSRLELGLTQYTAIGEPICWSIWSLEASDANTSDVFVFFTTCAAWLKDLLARDPDETGIPTSLANKVILIFNDHYNEFFFHNEIYFAALALDPRYPISDYFLIPLTANPSITIPHWGTDLSMPHPWAYNHTKQFLKGMFLAMAERKQDYPLLCKLGIRDASIELARQLEAYWHNEYPFNRLLEGKTTLQWWQQIEQNPDRRVLVMLGVKIFSTLVNSMPDEQTGSKFTWMNSVLRGNQHAQTLIDMVQVGQHYARQKPKPKKCPMVKFSNIDKDLLELVKHGDNTSPEYSDDDSDASDDEGPAYGRPVPGASYEFETGPVKQLLPNSELNLAAPALKDLLSDTPCMPQINSRSPQPSQKDVDDDAFVDF</sequence>